<keyword evidence="4" id="KW-0274">FAD</keyword>
<evidence type="ECO:0000259" key="6">
    <source>
        <dbReference type="Pfam" id="PF00732"/>
    </source>
</evidence>
<dbReference type="HOGENOM" id="CLU_018547_0_0_1"/>
<dbReference type="GO" id="GO:0050660">
    <property type="term" value="F:flavin adenine dinucleotide binding"/>
    <property type="evidence" value="ECO:0007669"/>
    <property type="project" value="InterPro"/>
</dbReference>
<evidence type="ECO:0000256" key="4">
    <source>
        <dbReference type="ARBA" id="ARBA00022827"/>
    </source>
</evidence>
<comment type="similarity">
    <text evidence="2">Belongs to the GMC oxidoreductase family.</text>
</comment>
<dbReference type="InterPro" id="IPR036188">
    <property type="entry name" value="FAD/NAD-bd_sf"/>
</dbReference>
<feature type="domain" description="Glucose-methanol-choline oxidoreductase N-terminal" evidence="6">
    <location>
        <begin position="212"/>
        <end position="313"/>
    </location>
</feature>
<dbReference type="PANTHER" id="PTHR42784:SF1">
    <property type="entry name" value="PYRANOSE 2-OXIDASE"/>
    <property type="match status" value="1"/>
</dbReference>
<organism evidence="8 9">
    <name type="scientific">Scleroderma citrinum Foug A</name>
    <dbReference type="NCBI Taxonomy" id="1036808"/>
    <lineage>
        <taxon>Eukaryota</taxon>
        <taxon>Fungi</taxon>
        <taxon>Dikarya</taxon>
        <taxon>Basidiomycota</taxon>
        <taxon>Agaricomycotina</taxon>
        <taxon>Agaricomycetes</taxon>
        <taxon>Agaricomycetidae</taxon>
        <taxon>Boletales</taxon>
        <taxon>Sclerodermatineae</taxon>
        <taxon>Sclerodermataceae</taxon>
        <taxon>Scleroderma</taxon>
    </lineage>
</organism>
<keyword evidence="3" id="KW-0285">Flavoprotein</keyword>
<reference evidence="9" key="2">
    <citation type="submission" date="2015-01" db="EMBL/GenBank/DDBJ databases">
        <title>Evolutionary Origins and Diversification of the Mycorrhizal Mutualists.</title>
        <authorList>
            <consortium name="DOE Joint Genome Institute"/>
            <consortium name="Mycorrhizal Genomics Consortium"/>
            <person name="Kohler A."/>
            <person name="Kuo A."/>
            <person name="Nagy L.G."/>
            <person name="Floudas D."/>
            <person name="Copeland A."/>
            <person name="Barry K.W."/>
            <person name="Cichocki N."/>
            <person name="Veneault-Fourrey C."/>
            <person name="LaButti K."/>
            <person name="Lindquist E.A."/>
            <person name="Lipzen A."/>
            <person name="Lundell T."/>
            <person name="Morin E."/>
            <person name="Murat C."/>
            <person name="Riley R."/>
            <person name="Ohm R."/>
            <person name="Sun H."/>
            <person name="Tunlid A."/>
            <person name="Henrissat B."/>
            <person name="Grigoriev I.V."/>
            <person name="Hibbett D.S."/>
            <person name="Martin F."/>
        </authorList>
    </citation>
    <scope>NUCLEOTIDE SEQUENCE [LARGE SCALE GENOMIC DNA]</scope>
    <source>
        <strain evidence="9">Foug A</strain>
    </source>
</reference>
<evidence type="ECO:0000256" key="5">
    <source>
        <dbReference type="ARBA" id="ARBA00023002"/>
    </source>
</evidence>
<dbReference type="AlphaFoldDB" id="A0A0C3ERH4"/>
<dbReference type="InterPro" id="IPR007867">
    <property type="entry name" value="GMC_OxRtase_C"/>
</dbReference>
<feature type="domain" description="Glucose-methanol-choline oxidoreductase C-terminal" evidence="7">
    <location>
        <begin position="423"/>
        <end position="542"/>
    </location>
</feature>
<evidence type="ECO:0000256" key="1">
    <source>
        <dbReference type="ARBA" id="ARBA00001974"/>
    </source>
</evidence>
<name>A0A0C3ERH4_9AGAM</name>
<dbReference type="PANTHER" id="PTHR42784">
    <property type="entry name" value="PYRANOSE 2-OXIDASE"/>
    <property type="match status" value="1"/>
</dbReference>
<dbReference type="SUPFAM" id="SSF51905">
    <property type="entry name" value="FAD/NAD(P)-binding domain"/>
    <property type="match status" value="1"/>
</dbReference>
<evidence type="ECO:0000313" key="8">
    <source>
        <dbReference type="EMBL" id="KIM70724.1"/>
    </source>
</evidence>
<dbReference type="STRING" id="1036808.A0A0C3ERH4"/>
<evidence type="ECO:0000256" key="2">
    <source>
        <dbReference type="ARBA" id="ARBA00010790"/>
    </source>
</evidence>
<evidence type="ECO:0000256" key="3">
    <source>
        <dbReference type="ARBA" id="ARBA00022630"/>
    </source>
</evidence>
<accession>A0A0C3ERH4</accession>
<reference evidence="8 9" key="1">
    <citation type="submission" date="2014-04" db="EMBL/GenBank/DDBJ databases">
        <authorList>
            <consortium name="DOE Joint Genome Institute"/>
            <person name="Kuo A."/>
            <person name="Kohler A."/>
            <person name="Nagy L.G."/>
            <person name="Floudas D."/>
            <person name="Copeland A."/>
            <person name="Barry K.W."/>
            <person name="Cichocki N."/>
            <person name="Veneault-Fourrey C."/>
            <person name="LaButti K."/>
            <person name="Lindquist E.A."/>
            <person name="Lipzen A."/>
            <person name="Lundell T."/>
            <person name="Morin E."/>
            <person name="Murat C."/>
            <person name="Sun H."/>
            <person name="Tunlid A."/>
            <person name="Henrissat B."/>
            <person name="Grigoriev I.V."/>
            <person name="Hibbett D.S."/>
            <person name="Martin F."/>
            <person name="Nordberg H.P."/>
            <person name="Cantor M.N."/>
            <person name="Hua S.X."/>
        </authorList>
    </citation>
    <scope>NUCLEOTIDE SEQUENCE [LARGE SCALE GENOMIC DNA]</scope>
    <source>
        <strain evidence="8 9">Foug A</strain>
    </source>
</reference>
<keyword evidence="9" id="KW-1185">Reference proteome</keyword>
<dbReference type="InterPro" id="IPR051473">
    <property type="entry name" value="P2Ox-like"/>
</dbReference>
<dbReference type="Gene3D" id="3.50.50.60">
    <property type="entry name" value="FAD/NAD(P)-binding domain"/>
    <property type="match status" value="2"/>
</dbReference>
<sequence>MAKFLDTDPDVVRKISENGGYEYIIVGSGFGGGVLANQLAGRGKRVLLVERGGLEFSTHVCNTARPSFARGKDNSPEGNETIYNNLKSWVQPVAGSEPYVGGPLYCLGGRSVVWGLWIPPTPDKTLHEHFPEAIARDLQSRYFRKAFDLVTNGSQDPDTPYPEGQVGQAFINKAKGKVTQAVQFYEASEVVIGPTATEFTADVYRFPQGAYSTVEHLLNRLYSRDPNLTVLMHAEVLDFEHIENPSSKDDEDKKLVSALNVRLTGSDSTMKIFAKGAQVILSAGTICTAQIALNSGLQAHNDLVGKGLSEHAVYAARYAMQRSAREPTAPLLLQTLININDTSALLTVTINYNFLLAGSTHTPIHQYLGSGLQRSGKPRLIELEDGELIFRRNGNSFDTIAILIEYGAPLDDRNMVLNTGAPHPVIRFKREHTYNDEDSLINMQILTTRIRNAAVAAAQVKVDTTGSGISTELTPRPDLLGCGIYAHEVGTMRMDNPNAGNPITGVVDEDLKVHGFSNLHVCDLSVFPYSVESNPSITLAALSLRLAEHLSPNK</sequence>
<dbReference type="InParanoid" id="A0A0C3ERH4"/>
<dbReference type="OrthoDB" id="167809at2759"/>
<gene>
    <name evidence="8" type="ORF">SCLCIDRAFT_100824</name>
</gene>
<dbReference type="Pfam" id="PF05199">
    <property type="entry name" value="GMC_oxred_C"/>
    <property type="match status" value="1"/>
</dbReference>
<comment type="cofactor">
    <cofactor evidence="1">
        <name>FAD</name>
        <dbReference type="ChEBI" id="CHEBI:57692"/>
    </cofactor>
</comment>
<dbReference type="EMBL" id="KN822004">
    <property type="protein sequence ID" value="KIM70724.1"/>
    <property type="molecule type" value="Genomic_DNA"/>
</dbReference>
<dbReference type="GO" id="GO:0016614">
    <property type="term" value="F:oxidoreductase activity, acting on CH-OH group of donors"/>
    <property type="evidence" value="ECO:0007669"/>
    <property type="project" value="InterPro"/>
</dbReference>
<proteinExistence type="inferred from homology"/>
<evidence type="ECO:0000259" key="7">
    <source>
        <dbReference type="Pfam" id="PF05199"/>
    </source>
</evidence>
<dbReference type="Proteomes" id="UP000053989">
    <property type="component" value="Unassembled WGS sequence"/>
</dbReference>
<protein>
    <submittedName>
        <fullName evidence="8">Uncharacterized protein</fullName>
    </submittedName>
</protein>
<dbReference type="Pfam" id="PF00732">
    <property type="entry name" value="GMC_oxred_N"/>
    <property type="match status" value="1"/>
</dbReference>
<keyword evidence="5" id="KW-0560">Oxidoreductase</keyword>
<evidence type="ECO:0000313" key="9">
    <source>
        <dbReference type="Proteomes" id="UP000053989"/>
    </source>
</evidence>
<dbReference type="InterPro" id="IPR000172">
    <property type="entry name" value="GMC_OxRdtase_N"/>
</dbReference>